<sequence length="239" mass="26712">MSHSPPAQRIDAIDWPGVSTSLDVQGWAILPELLTGEECDATAGLYGGGEGFRSHVVMARHGFGRGEYRYFSYPLPRLVQVLRTGLYPHLAPITNRWHDRMGMAVRFPADHASFIERCHQAGQTRPTPLLLQYGAEDYNCLHQDLYGDHVFPLQVAILLSEPGVDFEGGEFMLTEQRPRMQTRGAVVPQRKGDGVLFAVNTRPVRGGRGDYRVNLRHGISQVRSGHRHTLGVIFHDAAY</sequence>
<gene>
    <name evidence="1" type="ORF">E2C06_27800</name>
</gene>
<protein>
    <submittedName>
        <fullName evidence="1">Proline hydroxylase</fullName>
    </submittedName>
</protein>
<evidence type="ECO:0000313" key="2">
    <source>
        <dbReference type="Proteomes" id="UP000295096"/>
    </source>
</evidence>
<reference evidence="1 2" key="1">
    <citation type="journal article" date="2016" name="J. Microbiol.">
        <title>Dankookia rubra gen. nov., sp. nov., an alphaproteobacterium isolated from sediment of a shallow stream.</title>
        <authorList>
            <person name="Kim W.H."/>
            <person name="Kim D.H."/>
            <person name="Kang K."/>
            <person name="Ahn T.Y."/>
        </authorList>
    </citation>
    <scope>NUCLEOTIDE SEQUENCE [LARGE SCALE GENOMIC DNA]</scope>
    <source>
        <strain evidence="1 2">JCM30602</strain>
    </source>
</reference>
<keyword evidence="2" id="KW-1185">Reference proteome</keyword>
<name>A0A4R5QAI3_9PROT</name>
<dbReference type="Pfam" id="PF09859">
    <property type="entry name" value="Oxygenase-NA"/>
    <property type="match status" value="1"/>
</dbReference>
<dbReference type="InterPro" id="IPR018655">
    <property type="entry name" value="DUF2086"/>
</dbReference>
<dbReference type="EMBL" id="SMSJ01000069">
    <property type="protein sequence ID" value="TDH59371.1"/>
    <property type="molecule type" value="Genomic_DNA"/>
</dbReference>
<dbReference type="Gene3D" id="2.60.120.620">
    <property type="entry name" value="q2cbj1_9rhob like domain"/>
    <property type="match status" value="1"/>
</dbReference>
<comment type="caution">
    <text evidence="1">The sequence shown here is derived from an EMBL/GenBank/DDBJ whole genome shotgun (WGS) entry which is preliminary data.</text>
</comment>
<dbReference type="AlphaFoldDB" id="A0A4R5QAI3"/>
<proteinExistence type="predicted"/>
<dbReference type="OrthoDB" id="9781972at2"/>
<dbReference type="Proteomes" id="UP000295096">
    <property type="component" value="Unassembled WGS sequence"/>
</dbReference>
<organism evidence="1 2">
    <name type="scientific">Dankookia rubra</name>
    <dbReference type="NCBI Taxonomy" id="1442381"/>
    <lineage>
        <taxon>Bacteria</taxon>
        <taxon>Pseudomonadati</taxon>
        <taxon>Pseudomonadota</taxon>
        <taxon>Alphaproteobacteria</taxon>
        <taxon>Acetobacterales</taxon>
        <taxon>Roseomonadaceae</taxon>
        <taxon>Dankookia</taxon>
    </lineage>
</organism>
<accession>A0A4R5QAI3</accession>
<dbReference type="RefSeq" id="WP_133291839.1">
    <property type="nucleotide sequence ID" value="NZ_SMSJ01000069.1"/>
</dbReference>
<evidence type="ECO:0000313" key="1">
    <source>
        <dbReference type="EMBL" id="TDH59371.1"/>
    </source>
</evidence>